<dbReference type="CDD" id="cd02947">
    <property type="entry name" value="TRX_family"/>
    <property type="match status" value="1"/>
</dbReference>
<feature type="compositionally biased region" description="Basic and acidic residues" evidence="1">
    <location>
        <begin position="268"/>
        <end position="279"/>
    </location>
</feature>
<name>A0A2I8VGZ4_9EURY</name>
<evidence type="ECO:0000313" key="3">
    <source>
        <dbReference type="EMBL" id="AUV81191.1"/>
    </source>
</evidence>
<feature type="region of interest" description="Disordered" evidence="1">
    <location>
        <begin position="254"/>
        <end position="279"/>
    </location>
</feature>
<proteinExistence type="predicted"/>
<dbReference type="PROSITE" id="PS51352">
    <property type="entry name" value="THIOREDOXIN_2"/>
    <property type="match status" value="1"/>
</dbReference>
<organism evidence="3 4">
    <name type="scientific">Salinigranum rubrum</name>
    <dbReference type="NCBI Taxonomy" id="755307"/>
    <lineage>
        <taxon>Archaea</taxon>
        <taxon>Methanobacteriati</taxon>
        <taxon>Methanobacteriota</taxon>
        <taxon>Stenosarchaea group</taxon>
        <taxon>Halobacteria</taxon>
        <taxon>Halobacteriales</taxon>
        <taxon>Haloferacaceae</taxon>
        <taxon>Salinigranum</taxon>
    </lineage>
</organism>
<dbReference type="KEGG" id="srub:C2R22_05555"/>
<evidence type="ECO:0000256" key="1">
    <source>
        <dbReference type="SAM" id="MobiDB-lite"/>
    </source>
</evidence>
<keyword evidence="4" id="KW-1185">Reference proteome</keyword>
<feature type="domain" description="Thioredoxin" evidence="2">
    <location>
        <begin position="105"/>
        <end position="229"/>
    </location>
</feature>
<feature type="compositionally biased region" description="Acidic residues" evidence="1">
    <location>
        <begin position="257"/>
        <end position="267"/>
    </location>
</feature>
<dbReference type="AlphaFoldDB" id="A0A2I8VGZ4"/>
<protein>
    <submittedName>
        <fullName evidence="3">Thioredoxin</fullName>
    </submittedName>
</protein>
<dbReference type="Gene3D" id="3.40.30.10">
    <property type="entry name" value="Glutaredoxin"/>
    <property type="match status" value="1"/>
</dbReference>
<dbReference type="InterPro" id="IPR013766">
    <property type="entry name" value="Thioredoxin_domain"/>
</dbReference>
<dbReference type="SUPFAM" id="SSF52833">
    <property type="entry name" value="Thioredoxin-like"/>
    <property type="match status" value="1"/>
</dbReference>
<sequence length="279" mass="29380">MGAPNANVDVDPEAALDRLVEEGVVEEADDGTLTTTEAYEQTRVVYHDTYGTADEQTVVRALSEMFDVDRETVAAYVDEHDVGPEDLVAYLSLQSFLDPVPNRGTLAAMAAIAVEIDPGSPVPGQLDELDDESYEAFLSEHPDAVLMIWKTGCHPCDAMKADLDAIIERVPDGVAVAGLDGESVPSFRLAYGVDSAPAVLAFREGELVESLTGQRSPVALERFFSVAYGVDDVDPVSAVEDELDLDGDALALGADADAGDDVGDGDDVNGRDGGDAGGE</sequence>
<dbReference type="GeneID" id="35591535"/>
<reference evidence="3 4" key="1">
    <citation type="submission" date="2018-01" db="EMBL/GenBank/DDBJ databases">
        <title>Complete genome sequence of Salinigranum rubrum GX10T, an extremely halophilic archaeon isolated from a marine solar saltern.</title>
        <authorList>
            <person name="Han S."/>
        </authorList>
    </citation>
    <scope>NUCLEOTIDE SEQUENCE [LARGE SCALE GENOMIC DNA]</scope>
    <source>
        <strain evidence="3 4">GX10</strain>
    </source>
</reference>
<evidence type="ECO:0000259" key="2">
    <source>
        <dbReference type="PROSITE" id="PS51352"/>
    </source>
</evidence>
<dbReference type="Proteomes" id="UP000236584">
    <property type="component" value="Chromosome"/>
</dbReference>
<dbReference type="EMBL" id="CP026309">
    <property type="protein sequence ID" value="AUV81191.1"/>
    <property type="molecule type" value="Genomic_DNA"/>
</dbReference>
<accession>A0A2I8VGZ4</accession>
<dbReference type="InterPro" id="IPR036249">
    <property type="entry name" value="Thioredoxin-like_sf"/>
</dbReference>
<dbReference type="Pfam" id="PF00085">
    <property type="entry name" value="Thioredoxin"/>
    <property type="match status" value="1"/>
</dbReference>
<evidence type="ECO:0000313" key="4">
    <source>
        <dbReference type="Proteomes" id="UP000236584"/>
    </source>
</evidence>
<gene>
    <name evidence="3" type="ORF">C2R22_05555</name>
</gene>
<dbReference type="RefSeq" id="WP_103424879.1">
    <property type="nucleotide sequence ID" value="NZ_CP026309.1"/>
</dbReference>